<dbReference type="EMBL" id="LAYZ01000024">
    <property type="protein sequence ID" value="KKK34153.1"/>
    <property type="molecule type" value="Genomic_DNA"/>
</dbReference>
<dbReference type="GO" id="GO:0008961">
    <property type="term" value="F:phosphatidylglycerol-prolipoprotein diacylglyceryl transferase activity"/>
    <property type="evidence" value="ECO:0007669"/>
    <property type="project" value="InterPro"/>
</dbReference>
<keyword evidence="6 8" id="KW-0472">Membrane</keyword>
<evidence type="ECO:0000256" key="8">
    <source>
        <dbReference type="SAM" id="Phobius"/>
    </source>
</evidence>
<dbReference type="PATRIC" id="fig|1432562.3.peg.1560"/>
<evidence type="ECO:0000256" key="4">
    <source>
        <dbReference type="ARBA" id="ARBA00022692"/>
    </source>
</evidence>
<comment type="caution">
    <text evidence="9">The sequence shown here is derived from an EMBL/GenBank/DDBJ whole genome shotgun (WGS) entry which is preliminary data.</text>
</comment>
<dbReference type="GO" id="GO:0042158">
    <property type="term" value="P:lipoprotein biosynthetic process"/>
    <property type="evidence" value="ECO:0007669"/>
    <property type="project" value="InterPro"/>
</dbReference>
<keyword evidence="2" id="KW-1003">Cell membrane</keyword>
<evidence type="ECO:0000256" key="3">
    <source>
        <dbReference type="ARBA" id="ARBA00022679"/>
    </source>
</evidence>
<keyword evidence="5 8" id="KW-1133">Transmembrane helix</keyword>
<feature type="compositionally biased region" description="Basic residues" evidence="7">
    <location>
        <begin position="112"/>
        <end position="137"/>
    </location>
</feature>
<dbReference type="InterPro" id="IPR001640">
    <property type="entry name" value="Lgt"/>
</dbReference>
<evidence type="ECO:0000256" key="2">
    <source>
        <dbReference type="ARBA" id="ARBA00022475"/>
    </source>
</evidence>
<evidence type="ECO:0000256" key="5">
    <source>
        <dbReference type="ARBA" id="ARBA00022989"/>
    </source>
</evidence>
<evidence type="ECO:0000256" key="7">
    <source>
        <dbReference type="SAM" id="MobiDB-lite"/>
    </source>
</evidence>
<keyword evidence="4 8" id="KW-0812">Transmembrane</keyword>
<dbReference type="PANTHER" id="PTHR30589">
    <property type="entry name" value="PROLIPOPROTEIN DIACYLGLYCERYL TRANSFERASE"/>
    <property type="match status" value="1"/>
</dbReference>
<feature type="transmembrane region" description="Helical" evidence="8">
    <location>
        <begin position="6"/>
        <end position="25"/>
    </location>
</feature>
<feature type="transmembrane region" description="Helical" evidence="8">
    <location>
        <begin position="67"/>
        <end position="85"/>
    </location>
</feature>
<protein>
    <submittedName>
        <fullName evidence="9">Diacylglyceryl transferase</fullName>
    </submittedName>
</protein>
<feature type="region of interest" description="Disordered" evidence="7">
    <location>
        <begin position="106"/>
        <end position="137"/>
    </location>
</feature>
<evidence type="ECO:0000313" key="11">
    <source>
        <dbReference type="Proteomes" id="UP000034287"/>
    </source>
</evidence>
<evidence type="ECO:0000256" key="6">
    <source>
        <dbReference type="ARBA" id="ARBA00023136"/>
    </source>
</evidence>
<dbReference type="Pfam" id="PF01790">
    <property type="entry name" value="LGT"/>
    <property type="match status" value="1"/>
</dbReference>
<gene>
    <name evidence="10" type="ORF">WN59_07890</name>
    <name evidence="9" type="ORF">WN59_11285</name>
</gene>
<feature type="non-terminal residue" evidence="9">
    <location>
        <position position="1"/>
    </location>
</feature>
<name>A0A0M2SIN8_9STAP</name>
<proteinExistence type="inferred from homology"/>
<dbReference type="PANTHER" id="PTHR30589:SF0">
    <property type="entry name" value="PHOSPHATIDYLGLYCEROL--PROLIPOPROTEIN DIACYLGLYCERYL TRANSFERASE"/>
    <property type="match status" value="1"/>
</dbReference>
<dbReference type="Proteomes" id="UP000034287">
    <property type="component" value="Unassembled WGS sequence"/>
</dbReference>
<keyword evidence="3 9" id="KW-0808">Transferase</keyword>
<organism evidence="9 11">
    <name type="scientific">Salinicoccus sediminis</name>
    <dbReference type="NCBI Taxonomy" id="1432562"/>
    <lineage>
        <taxon>Bacteria</taxon>
        <taxon>Bacillati</taxon>
        <taxon>Bacillota</taxon>
        <taxon>Bacilli</taxon>
        <taxon>Bacillales</taxon>
        <taxon>Staphylococcaceae</taxon>
        <taxon>Salinicoccus</taxon>
    </lineage>
</organism>
<evidence type="ECO:0000256" key="1">
    <source>
        <dbReference type="ARBA" id="ARBA00007150"/>
    </source>
</evidence>
<dbReference type="RefSeq" id="WP_046515415.1">
    <property type="nucleotide sequence ID" value="NZ_LAYZ01000011.1"/>
</dbReference>
<dbReference type="AlphaFoldDB" id="A0A0M2SIN8"/>
<sequence>IDGAYYHPTFLYESLWNLLGFVILLMLRPKLKVGQTILLYLIFYSAGRFFIEGMRTDSLMIGDVLRTAQVISILLIVLAAAVWIYREMKYDLPKYGSVQGIYGPGGAEAARGKRKQAGQTVKKKQGHKKGKNRKKGR</sequence>
<keyword evidence="11" id="KW-1185">Reference proteome</keyword>
<evidence type="ECO:0000313" key="9">
    <source>
        <dbReference type="EMBL" id="KKK34153.1"/>
    </source>
</evidence>
<dbReference type="GO" id="GO:0005886">
    <property type="term" value="C:plasma membrane"/>
    <property type="evidence" value="ECO:0007669"/>
    <property type="project" value="InterPro"/>
</dbReference>
<accession>A0A0M2SIN8</accession>
<reference evidence="9 11" key="1">
    <citation type="submission" date="2015-04" db="EMBL/GenBank/DDBJ databases">
        <title>Taxonomic description and genome sequence of Salinicoccus sediminis sp. nov., a novel hyper halotolerant bacterium isolated from marine sediment.</title>
        <authorList>
            <person name="Mathan Kumar R."/>
            <person name="Kaur G."/>
            <person name="Kumar N."/>
            <person name="Kumar A."/>
            <person name="Singh N.K."/>
            <person name="Kaur N."/>
            <person name="Mayilraj S."/>
        </authorList>
    </citation>
    <scope>NUCLEOTIDE SEQUENCE [LARGE SCALE GENOMIC DNA]</scope>
    <source>
        <strain evidence="9 11">SV-16</strain>
    </source>
</reference>
<dbReference type="EMBL" id="LAYZ01000011">
    <property type="protein sequence ID" value="KKK34466.1"/>
    <property type="molecule type" value="Genomic_DNA"/>
</dbReference>
<feature type="transmembrane region" description="Helical" evidence="8">
    <location>
        <begin position="37"/>
        <end position="55"/>
    </location>
</feature>
<comment type="similarity">
    <text evidence="1">Belongs to the Lgt family.</text>
</comment>
<evidence type="ECO:0000313" key="10">
    <source>
        <dbReference type="EMBL" id="KKK34466.1"/>
    </source>
</evidence>